<evidence type="ECO:0000256" key="1">
    <source>
        <dbReference type="ARBA" id="ARBA00004651"/>
    </source>
</evidence>
<comment type="similarity">
    <text evidence="2">Belongs to the MscS (TC 1.A.23) family.</text>
</comment>
<dbReference type="PIR" id="S76672">
    <property type="entry name" value="S76672"/>
</dbReference>
<evidence type="ECO:0000259" key="9">
    <source>
        <dbReference type="Pfam" id="PF21082"/>
    </source>
</evidence>
<dbReference type="InterPro" id="IPR049278">
    <property type="entry name" value="MS_channel_C"/>
</dbReference>
<dbReference type="InterPro" id="IPR023408">
    <property type="entry name" value="MscS_beta-dom_sf"/>
</dbReference>
<gene>
    <name evidence="10" type="ordered locus">sll0590</name>
</gene>
<keyword evidence="5 7" id="KW-1133">Transmembrane helix</keyword>
<dbReference type="InterPro" id="IPR045275">
    <property type="entry name" value="MscS_archaea/bacteria_type"/>
</dbReference>
<dbReference type="InterPro" id="IPR006685">
    <property type="entry name" value="MscS_channel_2nd"/>
</dbReference>
<dbReference type="EMBL" id="BA000022">
    <property type="protein sequence ID" value="BAA10616.1"/>
    <property type="molecule type" value="Genomic_DNA"/>
</dbReference>
<dbReference type="PANTHER" id="PTHR30221:SF18">
    <property type="entry name" value="SLL0590 PROTEIN"/>
    <property type="match status" value="1"/>
</dbReference>
<protein>
    <submittedName>
        <fullName evidence="10">Sll0590 protein</fullName>
    </submittedName>
</protein>
<reference evidence="10 11" key="2">
    <citation type="journal article" date="1996" name="DNA Res.">
        <title>Sequence analysis of the genome of the unicellular cyanobacterium Synechocystis sp. strain PCC6803. II. Sequence determination of the entire genome and assignment of potential protein-coding regions.</title>
        <authorList>
            <person name="Kaneko T."/>
            <person name="Sato S."/>
            <person name="Kotani H."/>
            <person name="Tanaka A."/>
            <person name="Asamizu E."/>
            <person name="Nakamura Y."/>
            <person name="Miyajima N."/>
            <person name="Hirosawa M."/>
            <person name="Sugiura M."/>
            <person name="Sasamoto S."/>
            <person name="Kimura T."/>
            <person name="Hosouchi T."/>
            <person name="Matsuno A."/>
            <person name="Muraki A."/>
            <person name="Nakazaki N."/>
            <person name="Naruo K."/>
            <person name="Okumura S."/>
            <person name="Shimpo S."/>
            <person name="Takeuchi C."/>
            <person name="Wada T."/>
            <person name="Watanabe A."/>
            <person name="Yamada M."/>
            <person name="Yasuda M."/>
            <person name="Tabata S."/>
        </authorList>
    </citation>
    <scope>NUCLEOTIDE SEQUENCE [LARGE SCALE GENOMIC DNA]</scope>
    <source>
        <strain evidence="11">ATCC 27184 / PCC 6803 / Kazusa</strain>
    </source>
</reference>
<dbReference type="EnsemblBacteria" id="BAA10616">
    <property type="protein sequence ID" value="BAA10616"/>
    <property type="gene ID" value="BAA10616"/>
</dbReference>
<dbReference type="AlphaFoldDB" id="Q55859"/>
<evidence type="ECO:0000259" key="8">
    <source>
        <dbReference type="Pfam" id="PF00924"/>
    </source>
</evidence>
<dbReference type="Proteomes" id="UP000001425">
    <property type="component" value="Chromosome"/>
</dbReference>
<dbReference type="InterPro" id="IPR010920">
    <property type="entry name" value="LSM_dom_sf"/>
</dbReference>
<dbReference type="Pfam" id="PF21082">
    <property type="entry name" value="MS_channel_3rd"/>
    <property type="match status" value="1"/>
</dbReference>
<dbReference type="InParanoid" id="Q55859"/>
<sequence length="564" mass="63344">MKRIGHMLVTFTIFLLLVLTIPTVGVAQNSAQSGVLQSQTQTENAIDGFPVTLDGRPIFFIRRGVSSFSAEDRANAITQRIKRIAQNYSIALENLKIAPNPYDNSLYLSLDKEVILTITEQDARAYFSTPEVLARDALQSIKDAIEQYRQARRPEQLLRNIIYTAIASFAFLSTVFLIIKLSGKLFPWFRALIEFHVPGIKIQNAEIISSSKISFLGLRILQIIRLVFLLLLLFSYVAFVLRLFPWTKVFGESIVDHLFQSLELVLSGISKYLPNAFIIAIIIFLTYYLIRIIKPFFTAIERGNLVIPGFYTDWAKPTYNLLLFIIIALAAVLAFPYLPGFDSPAFRGISVFLGLLLSLGSTSAITNVIGGIILIYTRAFQIGDHIQVGDVIGDIIEKNFLVIRICTPTNQIITIPNSSLLISNVINYSISSRELNKYLILQTTITLGYDVPWQKVYSTLIEAALNTEHILKSPVPFVLQTSLDNFYVSYQLNAYTNQPNLMVIIYSELHQNMQDKCNEVGIEILSPSFTALRDGNTSTMPENYLPSDYVAPPFRVQSSDSSGQ</sequence>
<evidence type="ECO:0000256" key="3">
    <source>
        <dbReference type="ARBA" id="ARBA00022475"/>
    </source>
</evidence>
<proteinExistence type="inferred from homology"/>
<name>Q55859_SYNY3</name>
<dbReference type="PANTHER" id="PTHR30221">
    <property type="entry name" value="SMALL-CONDUCTANCE MECHANOSENSITIVE CHANNEL"/>
    <property type="match status" value="1"/>
</dbReference>
<evidence type="ECO:0000256" key="4">
    <source>
        <dbReference type="ARBA" id="ARBA00022692"/>
    </source>
</evidence>
<dbReference type="InterPro" id="IPR011066">
    <property type="entry name" value="MscS_channel_C_sf"/>
</dbReference>
<feature type="domain" description="Mechanosensitive ion channel MscS C-terminal" evidence="9">
    <location>
        <begin position="443"/>
        <end position="524"/>
    </location>
</feature>
<evidence type="ECO:0000313" key="11">
    <source>
        <dbReference type="Proteomes" id="UP000001425"/>
    </source>
</evidence>
<dbReference type="KEGG" id="syn:sll0590"/>
<keyword evidence="4 7" id="KW-0812">Transmembrane</keyword>
<keyword evidence="6 7" id="KW-0472">Membrane</keyword>
<dbReference type="Gene3D" id="2.30.30.60">
    <property type="match status" value="1"/>
</dbReference>
<organism evidence="10 11">
    <name type="scientific">Synechocystis sp. (strain ATCC 27184 / PCC 6803 / Kazusa)</name>
    <dbReference type="NCBI Taxonomy" id="1111708"/>
    <lineage>
        <taxon>Bacteria</taxon>
        <taxon>Bacillati</taxon>
        <taxon>Cyanobacteriota</taxon>
        <taxon>Cyanophyceae</taxon>
        <taxon>Synechococcales</taxon>
        <taxon>Merismopediaceae</taxon>
        <taxon>Synechocystis</taxon>
    </lineage>
</organism>
<dbReference type="eggNOG" id="COG0668">
    <property type="taxonomic scope" value="Bacteria"/>
</dbReference>
<reference evidence="10 11" key="1">
    <citation type="journal article" date="1995" name="DNA Res.">
        <title>Sequence analysis of the genome of the unicellular cyanobacterium Synechocystis sp. strain PCC6803. I. Sequence features in the 1 Mb region from map positions 64% to 92% of the genome.</title>
        <authorList>
            <person name="Kaneko T."/>
            <person name="Tanaka A."/>
            <person name="Sato S."/>
            <person name="Kotani H."/>
            <person name="Sazuka T."/>
            <person name="Miyajima N."/>
            <person name="Sugiura M."/>
            <person name="Tabata S."/>
        </authorList>
    </citation>
    <scope>NUCLEOTIDE SEQUENCE [LARGE SCALE GENOMIC DNA]</scope>
    <source>
        <strain evidence="11">ATCC 27184 / PCC 6803 / Kazusa</strain>
    </source>
</reference>
<accession>Q55859</accession>
<keyword evidence="3" id="KW-1003">Cell membrane</keyword>
<dbReference type="GO" id="GO:0005886">
    <property type="term" value="C:plasma membrane"/>
    <property type="evidence" value="ECO:0007669"/>
    <property type="project" value="UniProtKB-SubCell"/>
</dbReference>
<dbReference type="Gene3D" id="3.30.70.100">
    <property type="match status" value="1"/>
</dbReference>
<evidence type="ECO:0000256" key="2">
    <source>
        <dbReference type="ARBA" id="ARBA00008017"/>
    </source>
</evidence>
<feature type="domain" description="Mechanosensitive ion channel MscS" evidence="8">
    <location>
        <begin position="365"/>
        <end position="429"/>
    </location>
</feature>
<dbReference type="PaxDb" id="1148-1001777"/>
<evidence type="ECO:0000256" key="6">
    <source>
        <dbReference type="ARBA" id="ARBA00023136"/>
    </source>
</evidence>
<dbReference type="STRING" id="1148.gene:10500120"/>
<feature type="transmembrane region" description="Helical" evidence="7">
    <location>
        <begin position="161"/>
        <end position="179"/>
    </location>
</feature>
<dbReference type="PhylomeDB" id="Q55859"/>
<evidence type="ECO:0000256" key="5">
    <source>
        <dbReference type="ARBA" id="ARBA00022989"/>
    </source>
</evidence>
<keyword evidence="11" id="KW-1185">Reference proteome</keyword>
<evidence type="ECO:0000313" key="10">
    <source>
        <dbReference type="EMBL" id="BAA10616.1"/>
    </source>
</evidence>
<dbReference type="SUPFAM" id="SSF50182">
    <property type="entry name" value="Sm-like ribonucleoproteins"/>
    <property type="match status" value="1"/>
</dbReference>
<comment type="subcellular location">
    <subcellularLocation>
        <location evidence="1">Cell membrane</location>
        <topology evidence="1">Multi-pass membrane protein</topology>
    </subcellularLocation>
</comment>
<feature type="transmembrane region" description="Helical" evidence="7">
    <location>
        <begin position="272"/>
        <end position="290"/>
    </location>
</feature>
<dbReference type="IntAct" id="Q55859">
    <property type="interactions" value="3"/>
</dbReference>
<feature type="transmembrane region" description="Helical" evidence="7">
    <location>
        <begin position="350"/>
        <end position="376"/>
    </location>
</feature>
<dbReference type="SUPFAM" id="SSF82689">
    <property type="entry name" value="Mechanosensitive channel protein MscS (YggB), C-terminal domain"/>
    <property type="match status" value="1"/>
</dbReference>
<dbReference type="SMR" id="Q55859"/>
<dbReference type="GO" id="GO:0008381">
    <property type="term" value="F:mechanosensitive monoatomic ion channel activity"/>
    <property type="evidence" value="ECO:0007669"/>
    <property type="project" value="InterPro"/>
</dbReference>
<dbReference type="Pfam" id="PF00924">
    <property type="entry name" value="MS_channel_2nd"/>
    <property type="match status" value="1"/>
</dbReference>
<feature type="transmembrane region" description="Helical" evidence="7">
    <location>
        <begin position="319"/>
        <end position="338"/>
    </location>
</feature>
<evidence type="ECO:0000256" key="7">
    <source>
        <dbReference type="SAM" id="Phobius"/>
    </source>
</evidence>
<feature type="transmembrane region" description="Helical" evidence="7">
    <location>
        <begin position="223"/>
        <end position="244"/>
    </location>
</feature>